<sequence>MSTGRIGIKFCGGCNLRQQEQRIIASQAQADSQNAVNDS</sequence>
<dbReference type="Proteomes" id="UP000003240">
    <property type="component" value="Unassembled WGS sequence"/>
</dbReference>
<reference evidence="1 2" key="1">
    <citation type="journal article" date="2011" name="EMBO J.">
        <title>Structural diversity of bacterial flagellar motors.</title>
        <authorList>
            <person name="Chen S."/>
            <person name="Beeby M."/>
            <person name="Murphy G.E."/>
            <person name="Leadbetter J.R."/>
            <person name="Hendrixson D.R."/>
            <person name="Briegel A."/>
            <person name="Li Z."/>
            <person name="Shi J."/>
            <person name="Tocheva E.I."/>
            <person name="Muller A."/>
            <person name="Dobro M.J."/>
            <person name="Jensen G.J."/>
        </authorList>
    </citation>
    <scope>NUCLEOTIDE SEQUENCE [LARGE SCALE GENOMIC DNA]</scope>
    <source>
        <strain evidence="1 2">DSM 6540</strain>
    </source>
</reference>
<protein>
    <submittedName>
        <fullName evidence="1">Uncharacterized protein</fullName>
    </submittedName>
</protein>
<accession>F7NMG1</accession>
<name>F7NMG1_9FIRM</name>
<dbReference type="EMBL" id="AFGF01000169">
    <property type="protein sequence ID" value="EGO62777.1"/>
    <property type="molecule type" value="Genomic_DNA"/>
</dbReference>
<dbReference type="AlphaFoldDB" id="F7NMG1"/>
<organism evidence="1 2">
    <name type="scientific">Acetonema longum DSM 6540</name>
    <dbReference type="NCBI Taxonomy" id="1009370"/>
    <lineage>
        <taxon>Bacteria</taxon>
        <taxon>Bacillati</taxon>
        <taxon>Bacillota</taxon>
        <taxon>Negativicutes</taxon>
        <taxon>Acetonemataceae</taxon>
        <taxon>Acetonema</taxon>
    </lineage>
</organism>
<keyword evidence="2" id="KW-1185">Reference proteome</keyword>
<gene>
    <name evidence="1" type="ORF">ALO_16457</name>
</gene>
<comment type="caution">
    <text evidence="1">The sequence shown here is derived from an EMBL/GenBank/DDBJ whole genome shotgun (WGS) entry which is preliminary data.</text>
</comment>
<dbReference type="STRING" id="1009370.ALO_16457"/>
<evidence type="ECO:0000313" key="1">
    <source>
        <dbReference type="EMBL" id="EGO62777.1"/>
    </source>
</evidence>
<proteinExistence type="predicted"/>
<evidence type="ECO:0000313" key="2">
    <source>
        <dbReference type="Proteomes" id="UP000003240"/>
    </source>
</evidence>